<name>A0ABU9E856_9BACT</name>
<evidence type="ECO:0000313" key="1">
    <source>
        <dbReference type="EMBL" id="MEK9500125.1"/>
    </source>
</evidence>
<accession>A0ABU9E856</accession>
<dbReference type="Proteomes" id="UP001484239">
    <property type="component" value="Unassembled WGS sequence"/>
</dbReference>
<protein>
    <submittedName>
        <fullName evidence="1">Uncharacterized protein</fullName>
    </submittedName>
</protein>
<organism evidence="1 2">
    <name type="scientific">Gaopeijia maritima</name>
    <dbReference type="NCBI Taxonomy" id="3119007"/>
    <lineage>
        <taxon>Bacteria</taxon>
        <taxon>Pseudomonadati</taxon>
        <taxon>Gemmatimonadota</taxon>
        <taxon>Longimicrobiia</taxon>
        <taxon>Gaopeijiales</taxon>
        <taxon>Gaopeijiaceae</taxon>
        <taxon>Gaopeijia</taxon>
    </lineage>
</organism>
<proteinExistence type="predicted"/>
<dbReference type="EMBL" id="JBBHLI010000002">
    <property type="protein sequence ID" value="MEK9500125.1"/>
    <property type="molecule type" value="Genomic_DNA"/>
</dbReference>
<dbReference type="RefSeq" id="WP_405275534.1">
    <property type="nucleotide sequence ID" value="NZ_JBBHLI010000002.1"/>
</dbReference>
<gene>
    <name evidence="1" type="ORF">WI372_03975</name>
</gene>
<comment type="caution">
    <text evidence="1">The sequence shown here is derived from an EMBL/GenBank/DDBJ whole genome shotgun (WGS) entry which is preliminary data.</text>
</comment>
<reference evidence="1 2" key="1">
    <citation type="submission" date="2024-02" db="EMBL/GenBank/DDBJ databases">
        <title>A novel Gemmatimonadota bacterium.</title>
        <authorList>
            <person name="Du Z.-J."/>
            <person name="Ye Y.-Q."/>
        </authorList>
    </citation>
    <scope>NUCLEOTIDE SEQUENCE [LARGE SCALE GENOMIC DNA]</scope>
    <source>
        <strain evidence="1 2">DH-20</strain>
    </source>
</reference>
<sequence>MLFRSGVILAEAGEAARGEALVREALEGRAELGPVTSAMLDDGLARR</sequence>
<evidence type="ECO:0000313" key="2">
    <source>
        <dbReference type="Proteomes" id="UP001484239"/>
    </source>
</evidence>
<keyword evidence="2" id="KW-1185">Reference proteome</keyword>